<accession>A0A9X3P416</accession>
<feature type="region of interest" description="Disordered" evidence="1">
    <location>
        <begin position="139"/>
        <end position="158"/>
    </location>
</feature>
<dbReference type="Proteomes" id="UP001146067">
    <property type="component" value="Unassembled WGS sequence"/>
</dbReference>
<organism evidence="2 3">
    <name type="scientific">Glycomyces luteolus</name>
    <dbReference type="NCBI Taxonomy" id="2670330"/>
    <lineage>
        <taxon>Bacteria</taxon>
        <taxon>Bacillati</taxon>
        <taxon>Actinomycetota</taxon>
        <taxon>Actinomycetes</taxon>
        <taxon>Glycomycetales</taxon>
        <taxon>Glycomycetaceae</taxon>
        <taxon>Glycomyces</taxon>
    </lineage>
</organism>
<reference evidence="2" key="1">
    <citation type="submission" date="2022-12" db="EMBL/GenBank/DDBJ databases">
        <title>Gycomyces niveus sp.nov.,a novel actinomycete isolated from soil in Shouguan.</title>
        <authorList>
            <person name="Yang X."/>
        </authorList>
    </citation>
    <scope>NUCLEOTIDE SEQUENCE</scope>
    <source>
        <strain evidence="2">NEAU-A15</strain>
    </source>
</reference>
<keyword evidence="3" id="KW-1185">Reference proteome</keyword>
<sequence>MIVTARRLARRGLGAARRARGAAAVAARSGADLVALAPGRGWSGYAVPRCLGAFDGATLNIDVPVPIDAPAAAELLFVPKWSRRPRAAIELELRPDRGGWSASASRRIALRGDGSGARPLPAGDYRLLLRCRSGSEQGTWALRPPRGTAGEPTRSSFSRPDLGMSLALKHLGAAGVRLEVRAARPSVEVDDARLGCTAVEIDGRAFFRVGDCELVATGAGRRSEPVATPVRIEDGRFSARLPIELIEHAEADTDWRLSLRAGRTELPVGRWTTDLVNPARQLRGQRLSYIDAQGAMRQTRLRYDKTGALVLSLSGKVQAQ</sequence>
<proteinExistence type="predicted"/>
<gene>
    <name evidence="2" type="ORF">O1R50_01190</name>
</gene>
<comment type="caution">
    <text evidence="2">The sequence shown here is derived from an EMBL/GenBank/DDBJ whole genome shotgun (WGS) entry which is preliminary data.</text>
</comment>
<evidence type="ECO:0000313" key="2">
    <source>
        <dbReference type="EMBL" id="MDA1358221.1"/>
    </source>
</evidence>
<dbReference type="RefSeq" id="WP_270108006.1">
    <property type="nucleotide sequence ID" value="NZ_JAPZVP010000001.1"/>
</dbReference>
<dbReference type="EMBL" id="JAPZVP010000001">
    <property type="protein sequence ID" value="MDA1358221.1"/>
    <property type="molecule type" value="Genomic_DNA"/>
</dbReference>
<dbReference type="AlphaFoldDB" id="A0A9X3P416"/>
<evidence type="ECO:0000313" key="3">
    <source>
        <dbReference type="Proteomes" id="UP001146067"/>
    </source>
</evidence>
<protein>
    <submittedName>
        <fullName evidence="2">Uncharacterized protein</fullName>
    </submittedName>
</protein>
<evidence type="ECO:0000256" key="1">
    <source>
        <dbReference type="SAM" id="MobiDB-lite"/>
    </source>
</evidence>
<name>A0A9X3P416_9ACTN</name>